<dbReference type="PANTHER" id="PTHR46577">
    <property type="entry name" value="HTH-TYPE TRANSCRIPTIONAL REGULATORY PROTEIN GABR"/>
    <property type="match status" value="1"/>
</dbReference>
<accession>A0ABT3YAG4</accession>
<dbReference type="EMBL" id="JAOVZQ010000001">
    <property type="protein sequence ID" value="MCY0092869.1"/>
    <property type="molecule type" value="Genomic_DNA"/>
</dbReference>
<evidence type="ECO:0000256" key="4">
    <source>
        <dbReference type="ARBA" id="ARBA00023125"/>
    </source>
</evidence>
<dbReference type="Gene3D" id="3.40.640.10">
    <property type="entry name" value="Type I PLP-dependent aspartate aminotransferase-like (Major domain)"/>
    <property type="match status" value="1"/>
</dbReference>
<organism evidence="7 8">
    <name type="scientific">Hoeflea ulvae</name>
    <dbReference type="NCBI Taxonomy" id="2983764"/>
    <lineage>
        <taxon>Bacteria</taxon>
        <taxon>Pseudomonadati</taxon>
        <taxon>Pseudomonadota</taxon>
        <taxon>Alphaproteobacteria</taxon>
        <taxon>Hyphomicrobiales</taxon>
        <taxon>Rhizobiaceae</taxon>
        <taxon>Hoeflea</taxon>
    </lineage>
</organism>
<dbReference type="InterPro" id="IPR036388">
    <property type="entry name" value="WH-like_DNA-bd_sf"/>
</dbReference>
<dbReference type="CDD" id="cd07377">
    <property type="entry name" value="WHTH_GntR"/>
    <property type="match status" value="1"/>
</dbReference>
<keyword evidence="7" id="KW-0032">Aminotransferase</keyword>
<gene>
    <name evidence="7" type="ORF">OEG82_02270</name>
</gene>
<dbReference type="InterPro" id="IPR000524">
    <property type="entry name" value="Tscrpt_reg_HTH_GntR"/>
</dbReference>
<dbReference type="Pfam" id="PF00392">
    <property type="entry name" value="GntR"/>
    <property type="match status" value="1"/>
</dbReference>
<dbReference type="Pfam" id="PF00155">
    <property type="entry name" value="Aminotran_1_2"/>
    <property type="match status" value="1"/>
</dbReference>
<dbReference type="InterPro" id="IPR004839">
    <property type="entry name" value="Aminotransferase_I/II_large"/>
</dbReference>
<feature type="domain" description="HTH gntR-type" evidence="6">
    <location>
        <begin position="16"/>
        <end position="84"/>
    </location>
</feature>
<evidence type="ECO:0000313" key="8">
    <source>
        <dbReference type="Proteomes" id="UP001081283"/>
    </source>
</evidence>
<proteinExistence type="inferred from homology"/>
<evidence type="ECO:0000256" key="3">
    <source>
        <dbReference type="ARBA" id="ARBA00023015"/>
    </source>
</evidence>
<comment type="similarity">
    <text evidence="1">In the C-terminal section; belongs to the class-I pyridoxal-phosphate-dependent aminotransferase family.</text>
</comment>
<dbReference type="RefSeq" id="WP_267610844.1">
    <property type="nucleotide sequence ID" value="NZ_JAOVZQ010000001.1"/>
</dbReference>
<dbReference type="CDD" id="cd00609">
    <property type="entry name" value="AAT_like"/>
    <property type="match status" value="1"/>
</dbReference>
<protein>
    <submittedName>
        <fullName evidence="7">PLP-dependent aminotransferase family protein</fullName>
    </submittedName>
</protein>
<dbReference type="PANTHER" id="PTHR46577:SF1">
    <property type="entry name" value="HTH-TYPE TRANSCRIPTIONAL REGULATORY PROTEIN GABR"/>
    <property type="match status" value="1"/>
</dbReference>
<keyword evidence="3" id="KW-0805">Transcription regulation</keyword>
<dbReference type="InterPro" id="IPR036390">
    <property type="entry name" value="WH_DNA-bd_sf"/>
</dbReference>
<dbReference type="GO" id="GO:0008483">
    <property type="term" value="F:transaminase activity"/>
    <property type="evidence" value="ECO:0007669"/>
    <property type="project" value="UniProtKB-KW"/>
</dbReference>
<keyword evidence="8" id="KW-1185">Reference proteome</keyword>
<keyword evidence="5" id="KW-0804">Transcription</keyword>
<dbReference type="Gene3D" id="1.10.10.10">
    <property type="entry name" value="Winged helix-like DNA-binding domain superfamily/Winged helix DNA-binding domain"/>
    <property type="match status" value="1"/>
</dbReference>
<evidence type="ECO:0000256" key="5">
    <source>
        <dbReference type="ARBA" id="ARBA00023163"/>
    </source>
</evidence>
<keyword evidence="4" id="KW-0238">DNA-binding</keyword>
<dbReference type="InterPro" id="IPR051446">
    <property type="entry name" value="HTH_trans_reg/aminotransferase"/>
</dbReference>
<dbReference type="SUPFAM" id="SSF46785">
    <property type="entry name" value="Winged helix' DNA-binding domain"/>
    <property type="match status" value="1"/>
</dbReference>
<dbReference type="Proteomes" id="UP001081283">
    <property type="component" value="Unassembled WGS sequence"/>
</dbReference>
<keyword evidence="7" id="KW-0808">Transferase</keyword>
<evidence type="ECO:0000256" key="1">
    <source>
        <dbReference type="ARBA" id="ARBA00005384"/>
    </source>
</evidence>
<comment type="caution">
    <text evidence="7">The sequence shown here is derived from an EMBL/GenBank/DDBJ whole genome shotgun (WGS) entry which is preliminary data.</text>
</comment>
<reference evidence="7" key="1">
    <citation type="submission" date="2022-10" db="EMBL/GenBank/DDBJ databases">
        <title>Hoeflea sp. J2-29, isolated from marine algae.</title>
        <authorList>
            <person name="Kristyanto S."/>
            <person name="Kim J.M."/>
            <person name="Jeon C.O."/>
        </authorList>
    </citation>
    <scope>NUCLEOTIDE SEQUENCE</scope>
    <source>
        <strain evidence="7">J2-29</strain>
    </source>
</reference>
<sequence length="490" mass="54818">MPIPIDTFFLDPKFEGTLQQKIQRMISEGVLSGRFIPGAKLPSSRKLAVHLGISRITVTLAYSELVSDDYLIAKGRSGYYVSPTAPQRSRFETPKGVVTDCVDWNKAIGQRFSDQVMPEKPMDWRSYPYPFIYGQADDRIFDHSNWRQCALQALGKREFSTVTADSFERDDPELVKYIALNTLPRRGIHAKPEQILITMGAQNALWLCAHVLLNQRRMAAMENPGYPGLRVALNLARCTVASVPVDDCGMVLDALPAETDVVFTTPSHHCPTNVTMPLERRRALLELASRNDFIIVEDDYEFEMSFLNPPEPALKSLDEEGRVIYVGSFSKSLFPGLRLGYVVGSEVFIREARALRAAILRHPPGHLQRTAANFLSLGHYDALVARMGQIYRKRREIMQEAIARCGLESVGINVAGGSSFWIKTPEGVDARDLALALKDRGVLIEPGHVFFERPEDGARFFRIAYSSIESARISAGITLIAETLHSFGKR</sequence>
<evidence type="ECO:0000259" key="6">
    <source>
        <dbReference type="PROSITE" id="PS50949"/>
    </source>
</evidence>
<keyword evidence="2" id="KW-0663">Pyridoxal phosphate</keyword>
<dbReference type="SMART" id="SM00345">
    <property type="entry name" value="HTH_GNTR"/>
    <property type="match status" value="1"/>
</dbReference>
<evidence type="ECO:0000313" key="7">
    <source>
        <dbReference type="EMBL" id="MCY0092869.1"/>
    </source>
</evidence>
<dbReference type="InterPro" id="IPR015424">
    <property type="entry name" value="PyrdxlP-dep_Trfase"/>
</dbReference>
<name>A0ABT3YAG4_9HYPH</name>
<evidence type="ECO:0000256" key="2">
    <source>
        <dbReference type="ARBA" id="ARBA00022898"/>
    </source>
</evidence>
<dbReference type="PROSITE" id="PS50949">
    <property type="entry name" value="HTH_GNTR"/>
    <property type="match status" value="1"/>
</dbReference>
<dbReference type="SUPFAM" id="SSF53383">
    <property type="entry name" value="PLP-dependent transferases"/>
    <property type="match status" value="1"/>
</dbReference>
<dbReference type="InterPro" id="IPR015421">
    <property type="entry name" value="PyrdxlP-dep_Trfase_major"/>
</dbReference>